<accession>A0AAV8US52</accession>
<proteinExistence type="predicted"/>
<dbReference type="EMBL" id="JAMWBK010000006">
    <property type="protein sequence ID" value="KAJ8903957.1"/>
    <property type="molecule type" value="Genomic_DNA"/>
</dbReference>
<keyword evidence="2" id="KW-1185">Reference proteome</keyword>
<organism evidence="1 2">
    <name type="scientific">Rhodosorus marinus</name>
    <dbReference type="NCBI Taxonomy" id="101924"/>
    <lineage>
        <taxon>Eukaryota</taxon>
        <taxon>Rhodophyta</taxon>
        <taxon>Stylonematophyceae</taxon>
        <taxon>Stylonematales</taxon>
        <taxon>Stylonemataceae</taxon>
        <taxon>Rhodosorus</taxon>
    </lineage>
</organism>
<sequence>MSGDIDMGTLVEALRELPKVPGILGRGDSLFPALKGTWDRLVRDYLARPEDQRELMSAGFKGGALTIFNNIAATNMDADANTLWTLLKAQLFNHALVKTPARSV</sequence>
<evidence type="ECO:0000313" key="1">
    <source>
        <dbReference type="EMBL" id="KAJ8903957.1"/>
    </source>
</evidence>
<evidence type="ECO:0000313" key="2">
    <source>
        <dbReference type="Proteomes" id="UP001157974"/>
    </source>
</evidence>
<dbReference type="Proteomes" id="UP001157974">
    <property type="component" value="Unassembled WGS sequence"/>
</dbReference>
<evidence type="ECO:0008006" key="3">
    <source>
        <dbReference type="Google" id="ProtNLM"/>
    </source>
</evidence>
<protein>
    <recommendedName>
        <fullName evidence="3">Selenoprotein O</fullName>
    </recommendedName>
</protein>
<name>A0AAV8US52_9RHOD</name>
<dbReference type="AlphaFoldDB" id="A0AAV8US52"/>
<reference evidence="1 2" key="1">
    <citation type="journal article" date="2023" name="Nat. Commun.">
        <title>Origin of minicircular mitochondrial genomes in red algae.</title>
        <authorList>
            <person name="Lee Y."/>
            <person name="Cho C.H."/>
            <person name="Lee Y.M."/>
            <person name="Park S.I."/>
            <person name="Yang J.H."/>
            <person name="West J.A."/>
            <person name="Bhattacharya D."/>
            <person name="Yoon H.S."/>
        </authorList>
    </citation>
    <scope>NUCLEOTIDE SEQUENCE [LARGE SCALE GENOMIC DNA]</scope>
    <source>
        <strain evidence="1 2">CCMP1338</strain>
        <tissue evidence="1">Whole cell</tissue>
    </source>
</reference>
<gene>
    <name evidence="1" type="ORF">NDN08_000488</name>
</gene>
<comment type="caution">
    <text evidence="1">The sequence shown here is derived from an EMBL/GenBank/DDBJ whole genome shotgun (WGS) entry which is preliminary data.</text>
</comment>